<organism evidence="2">
    <name type="scientific">marine metagenome</name>
    <dbReference type="NCBI Taxonomy" id="408172"/>
    <lineage>
        <taxon>unclassified sequences</taxon>
        <taxon>metagenomes</taxon>
        <taxon>ecological metagenomes</taxon>
    </lineage>
</organism>
<accession>A0A382A2C0</accession>
<keyword evidence="1" id="KW-1133">Transmembrane helix</keyword>
<keyword evidence="1" id="KW-0472">Membrane</keyword>
<sequence length="47" mass="5064">MPSRRWVNRHQPQTLVLATVLLYMEGLFNLARGAGLLLVGLGMAAAG</sequence>
<evidence type="ECO:0000313" key="2">
    <source>
        <dbReference type="EMBL" id="SVA95688.1"/>
    </source>
</evidence>
<protein>
    <submittedName>
        <fullName evidence="2">Uncharacterized protein</fullName>
    </submittedName>
</protein>
<proteinExistence type="predicted"/>
<reference evidence="2" key="1">
    <citation type="submission" date="2018-05" db="EMBL/GenBank/DDBJ databases">
        <authorList>
            <person name="Lanie J.A."/>
            <person name="Ng W.-L."/>
            <person name="Kazmierczak K.M."/>
            <person name="Andrzejewski T.M."/>
            <person name="Davidsen T.M."/>
            <person name="Wayne K.J."/>
            <person name="Tettelin H."/>
            <person name="Glass J.I."/>
            <person name="Rusch D."/>
            <person name="Podicherti R."/>
            <person name="Tsui H.-C.T."/>
            <person name="Winkler M.E."/>
        </authorList>
    </citation>
    <scope>NUCLEOTIDE SEQUENCE</scope>
</reference>
<gene>
    <name evidence="2" type="ORF">METZ01_LOCUS148542</name>
</gene>
<keyword evidence="1" id="KW-0812">Transmembrane</keyword>
<dbReference type="EMBL" id="UINC01023636">
    <property type="protein sequence ID" value="SVA95688.1"/>
    <property type="molecule type" value="Genomic_DNA"/>
</dbReference>
<name>A0A382A2C0_9ZZZZ</name>
<feature type="non-terminal residue" evidence="2">
    <location>
        <position position="47"/>
    </location>
</feature>
<dbReference type="AlphaFoldDB" id="A0A382A2C0"/>
<feature type="transmembrane region" description="Helical" evidence="1">
    <location>
        <begin position="20"/>
        <end position="46"/>
    </location>
</feature>
<evidence type="ECO:0000256" key="1">
    <source>
        <dbReference type="SAM" id="Phobius"/>
    </source>
</evidence>